<dbReference type="PANTHER" id="PTHR11237">
    <property type="entry name" value="COENZYME Q10 BIOSYNTHESIS PROTEIN 7"/>
    <property type="match status" value="1"/>
</dbReference>
<reference evidence="9" key="1">
    <citation type="submission" date="2013-08" db="EMBL/GenBank/DDBJ databases">
        <authorList>
            <person name="Mendez C."/>
            <person name="Richter M."/>
            <person name="Ferrer M."/>
            <person name="Sanchez J."/>
        </authorList>
    </citation>
    <scope>NUCLEOTIDE SEQUENCE</scope>
</reference>
<dbReference type="GO" id="GO:0006744">
    <property type="term" value="P:ubiquinone biosynthetic process"/>
    <property type="evidence" value="ECO:0007669"/>
    <property type="project" value="UniProtKB-KW"/>
</dbReference>
<dbReference type="HAMAP" id="MF_01658">
    <property type="entry name" value="COQ7"/>
    <property type="match status" value="1"/>
</dbReference>
<keyword evidence="4" id="KW-0479">Metal-binding</keyword>
<keyword evidence="3" id="KW-0831">Ubiquinone biosynthesis</keyword>
<name>T0Z9E6_9ZZZZ</name>
<dbReference type="InterPro" id="IPR009078">
    <property type="entry name" value="Ferritin-like_SF"/>
</dbReference>
<keyword evidence="6" id="KW-0408">Iron</keyword>
<evidence type="ECO:0000256" key="7">
    <source>
        <dbReference type="ARBA" id="ARBA00023033"/>
    </source>
</evidence>
<gene>
    <name evidence="9" type="ORF">B1A_16351</name>
</gene>
<evidence type="ECO:0000256" key="8">
    <source>
        <dbReference type="ARBA" id="ARBA00023136"/>
    </source>
</evidence>
<organism evidence="9">
    <name type="scientific">mine drainage metagenome</name>
    <dbReference type="NCBI Taxonomy" id="410659"/>
    <lineage>
        <taxon>unclassified sequences</taxon>
        <taxon>metagenomes</taxon>
        <taxon>ecological metagenomes</taxon>
    </lineage>
</organism>
<dbReference type="CDD" id="cd01042">
    <property type="entry name" value="DMQH"/>
    <property type="match status" value="1"/>
</dbReference>
<dbReference type="Pfam" id="PF03232">
    <property type="entry name" value="COQ7"/>
    <property type="match status" value="1"/>
</dbReference>
<evidence type="ECO:0000313" key="9">
    <source>
        <dbReference type="EMBL" id="EQD40702.1"/>
    </source>
</evidence>
<keyword evidence="9" id="KW-0830">Ubiquinone</keyword>
<dbReference type="SUPFAM" id="SSF47240">
    <property type="entry name" value="Ferritin-like"/>
    <property type="match status" value="1"/>
</dbReference>
<comment type="caution">
    <text evidence="9">The sequence shown here is derived from an EMBL/GenBank/DDBJ whole genome shotgun (WGS) entry which is preliminary data.</text>
</comment>
<dbReference type="GO" id="GO:0004497">
    <property type="term" value="F:monooxygenase activity"/>
    <property type="evidence" value="ECO:0007669"/>
    <property type="project" value="UniProtKB-KW"/>
</dbReference>
<dbReference type="InterPro" id="IPR047809">
    <property type="entry name" value="COQ7_proteobact"/>
</dbReference>
<dbReference type="EMBL" id="AUZX01012016">
    <property type="protein sequence ID" value="EQD40702.1"/>
    <property type="molecule type" value="Genomic_DNA"/>
</dbReference>
<evidence type="ECO:0000256" key="6">
    <source>
        <dbReference type="ARBA" id="ARBA00023004"/>
    </source>
</evidence>
<evidence type="ECO:0000256" key="2">
    <source>
        <dbReference type="ARBA" id="ARBA00022475"/>
    </source>
</evidence>
<sequence>MTLCGSGRLSGLDNDSGNGSNWDRVDTMLTDLMTKVKLPRGIFVGGEFEGRQHSPLDRILGEFDRALRTLAAPALGTRSNPARGLPEADLDAQARQHTARLMRINHTGEICAQALYQGQALTARISANREALRGASAEEVDHLAWCEARIGELGGRTSFLNPLWYAGSLALGVAAGLAGDRWSLAFLKETERQVEGHLAGHLAQIPAADQRTRAIVEQMKKDEAGHAELAQRLGAAELSSSLKWAMRLSSKLMTRSVYWV</sequence>
<dbReference type="InterPro" id="IPR011566">
    <property type="entry name" value="Ubq_synth_Coq7"/>
</dbReference>
<keyword evidence="2" id="KW-1003">Cell membrane</keyword>
<reference evidence="9" key="2">
    <citation type="journal article" date="2014" name="ISME J.">
        <title>Microbial stratification in low pH oxic and suboxic macroscopic growths along an acid mine drainage.</title>
        <authorList>
            <person name="Mendez-Garcia C."/>
            <person name="Mesa V."/>
            <person name="Sprenger R.R."/>
            <person name="Richter M."/>
            <person name="Diez M.S."/>
            <person name="Solano J."/>
            <person name="Bargiela R."/>
            <person name="Golyshina O.V."/>
            <person name="Manteca A."/>
            <person name="Ramos J.L."/>
            <person name="Gallego J.R."/>
            <person name="Llorente I."/>
            <person name="Martins Dos Santos V.A."/>
            <person name="Jensen O.N."/>
            <person name="Pelaez A.I."/>
            <person name="Sanchez J."/>
            <person name="Ferrer M."/>
        </authorList>
    </citation>
    <scope>NUCLEOTIDE SEQUENCE</scope>
</reference>
<evidence type="ECO:0000256" key="5">
    <source>
        <dbReference type="ARBA" id="ARBA00023002"/>
    </source>
</evidence>
<dbReference type="PANTHER" id="PTHR11237:SF4">
    <property type="entry name" value="5-DEMETHOXYUBIQUINONE HYDROXYLASE, MITOCHONDRIAL"/>
    <property type="match status" value="1"/>
</dbReference>
<comment type="pathway">
    <text evidence="1">Cofactor biosynthesis; ubiquinone biosynthesis.</text>
</comment>
<protein>
    <submittedName>
        <fullName evidence="9">Ubiquinone biosynthesis protein COQ7</fullName>
    </submittedName>
</protein>
<keyword evidence="7" id="KW-0503">Monooxygenase</keyword>
<proteinExistence type="inferred from homology"/>
<evidence type="ECO:0000256" key="3">
    <source>
        <dbReference type="ARBA" id="ARBA00022688"/>
    </source>
</evidence>
<dbReference type="GO" id="GO:0046872">
    <property type="term" value="F:metal ion binding"/>
    <property type="evidence" value="ECO:0007669"/>
    <property type="project" value="UniProtKB-KW"/>
</dbReference>
<dbReference type="NCBIfam" id="NF033656">
    <property type="entry name" value="DMQ_monoox_COQ7"/>
    <property type="match status" value="1"/>
</dbReference>
<evidence type="ECO:0000256" key="1">
    <source>
        <dbReference type="ARBA" id="ARBA00004749"/>
    </source>
</evidence>
<evidence type="ECO:0000256" key="4">
    <source>
        <dbReference type="ARBA" id="ARBA00022723"/>
    </source>
</evidence>
<dbReference type="InterPro" id="IPR012347">
    <property type="entry name" value="Ferritin-like"/>
</dbReference>
<dbReference type="AlphaFoldDB" id="T0Z9E6"/>
<dbReference type="Gene3D" id="1.20.1260.10">
    <property type="match status" value="1"/>
</dbReference>
<keyword evidence="8" id="KW-0472">Membrane</keyword>
<accession>T0Z9E6</accession>
<keyword evidence="5" id="KW-0560">Oxidoreductase</keyword>